<organism evidence="2 3">
    <name type="scientific">Dictyostelium discoideum</name>
    <name type="common">Social amoeba</name>
    <dbReference type="NCBI Taxonomy" id="44689"/>
    <lineage>
        <taxon>Eukaryota</taxon>
        <taxon>Amoebozoa</taxon>
        <taxon>Evosea</taxon>
        <taxon>Eumycetozoa</taxon>
        <taxon>Dictyostelia</taxon>
        <taxon>Dictyosteliales</taxon>
        <taxon>Dictyosteliaceae</taxon>
        <taxon>Dictyostelium</taxon>
    </lineage>
</organism>
<comment type="caution">
    <text evidence="2">The sequence shown here is derived from an EMBL/GenBank/DDBJ whole genome shotgun (WGS) entry which is preliminary data.</text>
</comment>
<keyword evidence="3" id="KW-1185">Reference proteome</keyword>
<dbReference type="eggNOG" id="ENOG502RIMC">
    <property type="taxonomic scope" value="Eukaryota"/>
</dbReference>
<dbReference type="Proteomes" id="UP000002195">
    <property type="component" value="Unassembled WGS sequence"/>
</dbReference>
<dbReference type="GeneID" id="8626694"/>
<dbReference type="PaxDb" id="44689-DDB0187998"/>
<evidence type="ECO:0000313" key="2">
    <source>
        <dbReference type="EMBL" id="EAL63146.1"/>
    </source>
</evidence>
<dbReference type="dictyBase" id="DDB_G0288573"/>
<dbReference type="FunCoup" id="Q54IR6">
    <property type="interactions" value="435"/>
</dbReference>
<accession>Q54IR6</accession>
<dbReference type="EMBL" id="AAFI02000117">
    <property type="protein sequence ID" value="EAL63146.1"/>
    <property type="molecule type" value="Genomic_DNA"/>
</dbReference>
<sequence length="227" mass="26391">MQNPRALANISNQAPSLQKQQKKAVLSQPTPTNINIVNSAPRSFSVYTQETELENAYKKIKELEEQNKLKDQIIKDQELTLLLLTNSNDYSDKLTIKQTNNRLRKIQQQNIEIESLKEKREEDLYNNEKSDILDKKLTQHRIRSIQKLKAENQELRQLNSNNSKVVNVNIVNEEQLNQSLQTITVSSQPQPQLQLQSPTQVEQSKRPIYQYDLDFDYGMDNQHVGEC</sequence>
<reference evidence="2 3" key="1">
    <citation type="journal article" date="2005" name="Nature">
        <title>The genome of the social amoeba Dictyostelium discoideum.</title>
        <authorList>
            <consortium name="The Dictyostelium discoideum Sequencing Consortium"/>
            <person name="Eichinger L."/>
            <person name="Pachebat J.A."/>
            <person name="Glockner G."/>
            <person name="Rajandream M.A."/>
            <person name="Sucgang R."/>
            <person name="Berriman M."/>
            <person name="Song J."/>
            <person name="Olsen R."/>
            <person name="Szafranski K."/>
            <person name="Xu Q."/>
            <person name="Tunggal B."/>
            <person name="Kummerfeld S."/>
            <person name="Madera M."/>
            <person name="Konfortov B.A."/>
            <person name="Rivero F."/>
            <person name="Bankier A.T."/>
            <person name="Lehmann R."/>
            <person name="Hamlin N."/>
            <person name="Davies R."/>
            <person name="Gaudet P."/>
            <person name="Fey P."/>
            <person name="Pilcher K."/>
            <person name="Chen G."/>
            <person name="Saunders D."/>
            <person name="Sodergren E."/>
            <person name="Davis P."/>
            <person name="Kerhornou A."/>
            <person name="Nie X."/>
            <person name="Hall N."/>
            <person name="Anjard C."/>
            <person name="Hemphill L."/>
            <person name="Bason N."/>
            <person name="Farbrother P."/>
            <person name="Desany B."/>
            <person name="Just E."/>
            <person name="Morio T."/>
            <person name="Rost R."/>
            <person name="Churcher C."/>
            <person name="Cooper J."/>
            <person name="Haydock S."/>
            <person name="van Driessche N."/>
            <person name="Cronin A."/>
            <person name="Goodhead I."/>
            <person name="Muzny D."/>
            <person name="Mourier T."/>
            <person name="Pain A."/>
            <person name="Lu M."/>
            <person name="Harper D."/>
            <person name="Lindsay R."/>
            <person name="Hauser H."/>
            <person name="James K."/>
            <person name="Quiles M."/>
            <person name="Madan Babu M."/>
            <person name="Saito T."/>
            <person name="Buchrieser C."/>
            <person name="Wardroper A."/>
            <person name="Felder M."/>
            <person name="Thangavelu M."/>
            <person name="Johnson D."/>
            <person name="Knights A."/>
            <person name="Loulseged H."/>
            <person name="Mungall K."/>
            <person name="Oliver K."/>
            <person name="Price C."/>
            <person name="Quail M.A."/>
            <person name="Urushihara H."/>
            <person name="Hernandez J."/>
            <person name="Rabbinowitsch E."/>
            <person name="Steffen D."/>
            <person name="Sanders M."/>
            <person name="Ma J."/>
            <person name="Kohara Y."/>
            <person name="Sharp S."/>
            <person name="Simmonds M."/>
            <person name="Spiegler S."/>
            <person name="Tivey A."/>
            <person name="Sugano S."/>
            <person name="White B."/>
            <person name="Walker D."/>
            <person name="Woodward J."/>
            <person name="Winckler T."/>
            <person name="Tanaka Y."/>
            <person name="Shaulsky G."/>
            <person name="Schleicher M."/>
            <person name="Weinstock G."/>
            <person name="Rosenthal A."/>
            <person name="Cox E.C."/>
            <person name="Chisholm R.L."/>
            <person name="Gibbs R."/>
            <person name="Loomis W.F."/>
            <person name="Platzer M."/>
            <person name="Kay R.R."/>
            <person name="Williams J."/>
            <person name="Dear P.H."/>
            <person name="Noegel A.A."/>
            <person name="Barrell B."/>
            <person name="Kuspa A."/>
        </authorList>
    </citation>
    <scope>NUCLEOTIDE SEQUENCE [LARGE SCALE GENOMIC DNA]</scope>
    <source>
        <strain evidence="2 3">AX4</strain>
    </source>
</reference>
<evidence type="ECO:0000313" key="3">
    <source>
        <dbReference type="Proteomes" id="UP000002195"/>
    </source>
</evidence>
<dbReference type="InParanoid" id="Q54IR6"/>
<dbReference type="KEGG" id="ddi:DDB_G0288573"/>
<name>Q54IR6_DICDI</name>
<protein>
    <submittedName>
        <fullName evidence="2">Uncharacterized protein</fullName>
    </submittedName>
</protein>
<dbReference type="RefSeq" id="XP_636648.1">
    <property type="nucleotide sequence ID" value="XM_631556.1"/>
</dbReference>
<feature type="coiled-coil region" evidence="1">
    <location>
        <begin position="46"/>
        <end position="168"/>
    </location>
</feature>
<dbReference type="SMR" id="Q54IR6"/>
<dbReference type="AlphaFoldDB" id="Q54IR6"/>
<dbReference type="VEuPathDB" id="AmoebaDB:DDB_G0288573"/>
<evidence type="ECO:0000256" key="1">
    <source>
        <dbReference type="SAM" id="Coils"/>
    </source>
</evidence>
<dbReference type="OMA" id="HHEQLTI"/>
<proteinExistence type="predicted"/>
<gene>
    <name evidence="2" type="ORF">DDB_G0288573</name>
</gene>
<keyword evidence="1" id="KW-0175">Coiled coil</keyword>
<dbReference type="HOGENOM" id="CLU_1221593_0_0_1"/>